<dbReference type="OrthoDB" id="1295445at2759"/>
<dbReference type="PANTHER" id="PTHR34807">
    <property type="entry name" value="OS08G0270800 PROTEIN"/>
    <property type="match status" value="1"/>
</dbReference>
<gene>
    <name evidence="1" type="ORF">CMV_005914</name>
</gene>
<name>A0A8J4RPK7_9ROSI</name>
<protein>
    <submittedName>
        <fullName evidence="1">Uncharacterized protein</fullName>
    </submittedName>
</protein>
<dbReference type="PANTHER" id="PTHR34807:SF6">
    <property type="entry name" value="MYB-CC TYPE TRANSCRIPTION FACTOR LHEQLE-CONTAINING DOMAIN-CONTAINING PROTEIN"/>
    <property type="match status" value="1"/>
</dbReference>
<proteinExistence type="predicted"/>
<dbReference type="AlphaFoldDB" id="A0A8J4RPK7"/>
<reference evidence="1" key="1">
    <citation type="submission" date="2020-03" db="EMBL/GenBank/DDBJ databases">
        <title>Castanea mollissima Vanexum genome sequencing.</title>
        <authorList>
            <person name="Staton M."/>
        </authorList>
    </citation>
    <scope>NUCLEOTIDE SEQUENCE</scope>
    <source>
        <tissue evidence="1">Leaf</tissue>
    </source>
</reference>
<dbReference type="Proteomes" id="UP000737018">
    <property type="component" value="Unassembled WGS sequence"/>
</dbReference>
<keyword evidence="2" id="KW-1185">Reference proteome</keyword>
<dbReference type="EMBL" id="JRKL02000538">
    <property type="protein sequence ID" value="KAF3970385.1"/>
    <property type="molecule type" value="Genomic_DNA"/>
</dbReference>
<evidence type="ECO:0000313" key="1">
    <source>
        <dbReference type="EMBL" id="KAF3970385.1"/>
    </source>
</evidence>
<organism evidence="1 2">
    <name type="scientific">Castanea mollissima</name>
    <name type="common">Chinese chestnut</name>
    <dbReference type="NCBI Taxonomy" id="60419"/>
    <lineage>
        <taxon>Eukaryota</taxon>
        <taxon>Viridiplantae</taxon>
        <taxon>Streptophyta</taxon>
        <taxon>Embryophyta</taxon>
        <taxon>Tracheophyta</taxon>
        <taxon>Spermatophyta</taxon>
        <taxon>Magnoliopsida</taxon>
        <taxon>eudicotyledons</taxon>
        <taxon>Gunneridae</taxon>
        <taxon>Pentapetalae</taxon>
        <taxon>rosids</taxon>
        <taxon>fabids</taxon>
        <taxon>Fagales</taxon>
        <taxon>Fagaceae</taxon>
        <taxon>Castanea</taxon>
    </lineage>
</organism>
<comment type="caution">
    <text evidence="1">The sequence shown here is derived from an EMBL/GenBank/DDBJ whole genome shotgun (WGS) entry which is preliminary data.</text>
</comment>
<evidence type="ECO:0000313" key="2">
    <source>
        <dbReference type="Proteomes" id="UP000737018"/>
    </source>
</evidence>
<sequence>MDSTHRDTIQDSQEQVEKGFNGLSSIFCLLLYLSLKTLSFDVEEAILKTKMKRVSMDSHQSRPIDGGRAKVKYQSLLQDYLELQKEFVSKKKKVQTVKLYRENLLAEVQFLRKRHRHLLKLQSPKGKAEFVQQQNSDIGIQLLANEIDNNVNETVLKHPSPVLAMTPISNDEQELKRKEDIVWEPLRVGKKPKNCMINDKRVGKKKISLQDQVALKV</sequence>
<accession>A0A8J4RPK7</accession>